<protein>
    <submittedName>
        <fullName evidence="1">Uncharacterized protein</fullName>
    </submittedName>
</protein>
<dbReference type="AlphaFoldDB" id="A0A0L8FLV3"/>
<proteinExistence type="predicted"/>
<sequence>MCALNSCQLHRSHCNLHVPPLLLSTVLSLNLHHFYKLNNATSSCIKSINLKSTKIMDIFFQLIVLYPESFLVQVLDNYIY</sequence>
<organism evidence="1">
    <name type="scientific">Octopus bimaculoides</name>
    <name type="common">California two-spotted octopus</name>
    <dbReference type="NCBI Taxonomy" id="37653"/>
    <lineage>
        <taxon>Eukaryota</taxon>
        <taxon>Metazoa</taxon>
        <taxon>Spiralia</taxon>
        <taxon>Lophotrochozoa</taxon>
        <taxon>Mollusca</taxon>
        <taxon>Cephalopoda</taxon>
        <taxon>Coleoidea</taxon>
        <taxon>Octopodiformes</taxon>
        <taxon>Octopoda</taxon>
        <taxon>Incirrata</taxon>
        <taxon>Octopodidae</taxon>
        <taxon>Octopus</taxon>
    </lineage>
</organism>
<evidence type="ECO:0000313" key="1">
    <source>
        <dbReference type="EMBL" id="KOF65628.1"/>
    </source>
</evidence>
<reference evidence="1" key="1">
    <citation type="submission" date="2015-07" db="EMBL/GenBank/DDBJ databases">
        <title>MeaNS - Measles Nucleotide Surveillance Program.</title>
        <authorList>
            <person name="Tran T."/>
            <person name="Druce J."/>
        </authorList>
    </citation>
    <scope>NUCLEOTIDE SEQUENCE</scope>
    <source>
        <strain evidence="1">UCB-OBI-ISO-001</strain>
        <tissue evidence="1">Gonad</tissue>
    </source>
</reference>
<name>A0A0L8FLV3_OCTBM</name>
<accession>A0A0L8FLV3</accession>
<gene>
    <name evidence="1" type="ORF">OCBIM_22014828mg</name>
</gene>
<dbReference type="EMBL" id="KQ429096">
    <property type="protein sequence ID" value="KOF65628.1"/>
    <property type="molecule type" value="Genomic_DNA"/>
</dbReference>